<sequence>MVNILKAELIKEKRSANFKLLLIVPIGFLIFNLIMGSLMAPDPEGKSYLIATTFNWFPILILPIIISLLTTNILNKEKQGQLNLQKSLGLDNKKIKLAKALVVILELFVIILLSSLITYLIGGLLLGKNISLGLVFKAGLVLFAGSLAIVGFSFLLMSFVNKSFVVIILNFIMSLISPILATSNMWKFYPHSYSLRMLAPVIGVHPNGTFLEKGSKLWNAQVIPIAIVLSFVIFAIFIALSLLRKDKENA</sequence>
<proteinExistence type="predicted"/>
<dbReference type="CDD" id="cd21807">
    <property type="entry name" value="ABC-2_lan_permease_MutE_EpiE-like"/>
    <property type="match status" value="1"/>
</dbReference>
<dbReference type="Pfam" id="PF12730">
    <property type="entry name" value="ABC2_membrane_4"/>
    <property type="match status" value="1"/>
</dbReference>
<evidence type="ECO:0000313" key="2">
    <source>
        <dbReference type="EMBL" id="MFO3715345.1"/>
    </source>
</evidence>
<keyword evidence="3" id="KW-1185">Reference proteome</keyword>
<feature type="transmembrane region" description="Helical" evidence="1">
    <location>
        <begin position="47"/>
        <end position="69"/>
    </location>
</feature>
<dbReference type="Proteomes" id="UP001638015">
    <property type="component" value="Unassembled WGS sequence"/>
</dbReference>
<keyword evidence="1" id="KW-0472">Membrane</keyword>
<dbReference type="RefSeq" id="WP_410032232.1">
    <property type="nucleotide sequence ID" value="NZ_JBGMEH010000001.1"/>
</dbReference>
<accession>A0ABW9MU48</accession>
<feature type="transmembrane region" description="Helical" evidence="1">
    <location>
        <begin position="20"/>
        <end position="41"/>
    </location>
</feature>
<reference evidence="2 3" key="1">
    <citation type="journal article" date="2025" name="Anaerobe">
        <title>Description of Anaerococcus kampingiae sp. nov., Anaerococcus groningensis sp. nov., Anaerococcus martiniensis sp. nov., and Anaerococcus cruorum sp. nov., isolated from human clinical specimens.</title>
        <authorList>
            <person name="Boiten K.E."/>
            <person name="Meijer J."/>
            <person name="van Wezel E.M."/>
            <person name="Veloo A.C.M."/>
        </authorList>
    </citation>
    <scope>NUCLEOTIDE SEQUENCE [LARGE SCALE GENOMIC DNA]</scope>
    <source>
        <strain evidence="2 3">ENR1039</strain>
    </source>
</reference>
<feature type="transmembrane region" description="Helical" evidence="1">
    <location>
        <begin position="100"/>
        <end position="122"/>
    </location>
</feature>
<dbReference type="NCBIfam" id="TIGR03732">
    <property type="entry name" value="lanti_perm_MutE"/>
    <property type="match status" value="1"/>
</dbReference>
<gene>
    <name evidence="2" type="ORF">ACCQ40_00920</name>
</gene>
<protein>
    <submittedName>
        <fullName evidence="2">Lantibiotic immunity ABC transporter MutE/EpiE family permease subunit</fullName>
    </submittedName>
</protein>
<feature type="transmembrane region" description="Helical" evidence="1">
    <location>
        <begin position="222"/>
        <end position="243"/>
    </location>
</feature>
<name>A0ABW9MU48_9FIRM</name>
<evidence type="ECO:0000256" key="1">
    <source>
        <dbReference type="SAM" id="Phobius"/>
    </source>
</evidence>
<organism evidence="2 3">
    <name type="scientific">Anaerococcus cruorum</name>
    <dbReference type="NCBI Taxonomy" id="3115617"/>
    <lineage>
        <taxon>Bacteria</taxon>
        <taxon>Bacillati</taxon>
        <taxon>Bacillota</taxon>
        <taxon>Tissierellia</taxon>
        <taxon>Tissierellales</taxon>
        <taxon>Peptoniphilaceae</taxon>
        <taxon>Anaerococcus</taxon>
    </lineage>
</organism>
<feature type="transmembrane region" description="Helical" evidence="1">
    <location>
        <begin position="164"/>
        <end position="186"/>
    </location>
</feature>
<evidence type="ECO:0000313" key="3">
    <source>
        <dbReference type="Proteomes" id="UP001638015"/>
    </source>
</evidence>
<comment type="caution">
    <text evidence="2">The sequence shown here is derived from an EMBL/GenBank/DDBJ whole genome shotgun (WGS) entry which is preliminary data.</text>
</comment>
<keyword evidence="1" id="KW-1133">Transmembrane helix</keyword>
<keyword evidence="1" id="KW-0812">Transmembrane</keyword>
<feature type="transmembrane region" description="Helical" evidence="1">
    <location>
        <begin position="134"/>
        <end position="157"/>
    </location>
</feature>
<dbReference type="InterPro" id="IPR021205">
    <property type="entry name" value="Lanti_perm_SpaE/MutE/EpiE-like"/>
</dbReference>
<dbReference type="EMBL" id="JBGMEH010000001">
    <property type="protein sequence ID" value="MFO3715345.1"/>
    <property type="molecule type" value="Genomic_DNA"/>
</dbReference>